<dbReference type="Proteomes" id="UP000256686">
    <property type="component" value="Unassembled WGS sequence"/>
</dbReference>
<dbReference type="AlphaFoldDB" id="A0A3D9C244"/>
<dbReference type="Pfam" id="PF22526">
    <property type="entry name" value="DUF7000"/>
    <property type="match status" value="1"/>
</dbReference>
<sequence>MKDINLSVKSYQKIVNEEEIPQVYLYLLRFMMKVKADFSRHFKEKFSVGNISPGYMDYTYFPFFDSSLRDHKLRFGIVLNHKKMQLELWLMGQNAEVQQEYWEKLKSASWNKHLVTMPQYSVLETIFVENPDFENEQAIQEVIRKKTLETVPEIMKLLS</sequence>
<gene>
    <name evidence="2" type="ORF">DRF65_24015</name>
</gene>
<accession>A0A3D9C244</accession>
<protein>
    <recommendedName>
        <fullName evidence="1">DUF7000 domain-containing protein</fullName>
    </recommendedName>
</protein>
<evidence type="ECO:0000313" key="3">
    <source>
        <dbReference type="Proteomes" id="UP000256686"/>
    </source>
</evidence>
<evidence type="ECO:0000313" key="2">
    <source>
        <dbReference type="EMBL" id="REC59798.1"/>
    </source>
</evidence>
<proteinExistence type="predicted"/>
<name>A0A3D9C244_9FLAO</name>
<organism evidence="2 3">
    <name type="scientific">Chryseobacterium pennae</name>
    <dbReference type="NCBI Taxonomy" id="2258962"/>
    <lineage>
        <taxon>Bacteria</taxon>
        <taxon>Pseudomonadati</taxon>
        <taxon>Bacteroidota</taxon>
        <taxon>Flavobacteriia</taxon>
        <taxon>Flavobacteriales</taxon>
        <taxon>Weeksellaceae</taxon>
        <taxon>Chryseobacterium group</taxon>
        <taxon>Chryseobacterium</taxon>
    </lineage>
</organism>
<keyword evidence="3" id="KW-1185">Reference proteome</keyword>
<feature type="domain" description="DUF7000" evidence="1">
    <location>
        <begin position="5"/>
        <end position="158"/>
    </location>
</feature>
<evidence type="ECO:0000259" key="1">
    <source>
        <dbReference type="Pfam" id="PF22526"/>
    </source>
</evidence>
<reference evidence="3" key="1">
    <citation type="submission" date="2018-06" db="EMBL/GenBank/DDBJ databases">
        <authorList>
            <person name="Lum Nde A."/>
            <person name="Hugo C."/>
        </authorList>
    </citation>
    <scope>NUCLEOTIDE SEQUENCE [LARGE SCALE GENOMIC DNA]</scope>
    <source>
        <strain evidence="3">1_F178</strain>
    </source>
</reference>
<dbReference type="RefSeq" id="WP_115973255.1">
    <property type="nucleotide sequence ID" value="NZ_QNVT01000032.1"/>
</dbReference>
<dbReference type="InterPro" id="IPR054269">
    <property type="entry name" value="DUF7000"/>
</dbReference>
<dbReference type="EMBL" id="QNVT01000032">
    <property type="protein sequence ID" value="REC59798.1"/>
    <property type="molecule type" value="Genomic_DNA"/>
</dbReference>
<comment type="caution">
    <text evidence="2">The sequence shown here is derived from an EMBL/GenBank/DDBJ whole genome shotgun (WGS) entry which is preliminary data.</text>
</comment>